<proteinExistence type="predicted"/>
<keyword evidence="1" id="KW-0378">Hydrolase</keyword>
<dbReference type="EMBL" id="JH687873">
    <property type="protein sequence ID" value="EJD35990.1"/>
    <property type="molecule type" value="Genomic_DNA"/>
</dbReference>
<dbReference type="PANTHER" id="PTHR47791:SF3">
    <property type="entry name" value="MEIOTICALLY UP-REGULATED GENE 191 PROTEIN"/>
    <property type="match status" value="1"/>
</dbReference>
<dbReference type="InterPro" id="IPR053169">
    <property type="entry name" value="MUG_Protein"/>
</dbReference>
<dbReference type="AlphaFoldDB" id="J0WTU0"/>
<dbReference type="eggNOG" id="ENOG502S9UU">
    <property type="taxonomic scope" value="Eukaryota"/>
</dbReference>
<evidence type="ECO:0000313" key="2">
    <source>
        <dbReference type="Proteomes" id="UP000006514"/>
    </source>
</evidence>
<dbReference type="OrthoDB" id="9984024at2759"/>
<dbReference type="GO" id="GO:0016798">
    <property type="term" value="F:hydrolase activity, acting on glycosyl bonds"/>
    <property type="evidence" value="ECO:0007669"/>
    <property type="project" value="UniProtKB-KW"/>
</dbReference>
<protein>
    <submittedName>
        <fullName evidence="1">Six-hairpin glycosidase</fullName>
    </submittedName>
</protein>
<dbReference type="OMA" id="WISGMAN"/>
<dbReference type="Gene3D" id="1.50.10.20">
    <property type="match status" value="1"/>
</dbReference>
<keyword evidence="1" id="KW-0326">Glycosidase</keyword>
<dbReference type="Pfam" id="PF03663">
    <property type="entry name" value="Glyco_hydro_76"/>
    <property type="match status" value="1"/>
</dbReference>
<dbReference type="KEGG" id="adl:AURDEDRAFT_117183"/>
<name>J0WTU0_AURST</name>
<dbReference type="InterPro" id="IPR008928">
    <property type="entry name" value="6-hairpin_glycosidase_sf"/>
</dbReference>
<accession>J0WTU0</accession>
<organism evidence="1 2">
    <name type="scientific">Auricularia subglabra (strain TFB-10046 / SS5)</name>
    <name type="common">White-rot fungus</name>
    <name type="synonym">Auricularia delicata (strain TFB10046)</name>
    <dbReference type="NCBI Taxonomy" id="717982"/>
    <lineage>
        <taxon>Eukaryota</taxon>
        <taxon>Fungi</taxon>
        <taxon>Dikarya</taxon>
        <taxon>Basidiomycota</taxon>
        <taxon>Agaricomycotina</taxon>
        <taxon>Agaricomycetes</taxon>
        <taxon>Auriculariales</taxon>
        <taxon>Auriculariaceae</taxon>
        <taxon>Auricularia</taxon>
    </lineage>
</organism>
<dbReference type="SUPFAM" id="SSF48208">
    <property type="entry name" value="Six-hairpin glycosidases"/>
    <property type="match status" value="1"/>
</dbReference>
<dbReference type="Proteomes" id="UP000006514">
    <property type="component" value="Unassembled WGS sequence"/>
</dbReference>
<sequence>MHIPRLVTRVVQAASAASDVQAKPVFNLTGPTLDDSAGDASIEARAAAAINYAIPAGWADGTLTNTTFKYLNGMAQEAINNLRKDYWKDANKVDFGWTTGTTLGAFAYKDMVASTRANYDFVKTALRAAKKHNKNFDPYGYNDDAQWWGTTAYYAYRAYGDKEFLQYAKDVWNWVHTSQITDKEAKAGVSAVRPKGFARVCNKKSTAGGVFWRSKSSDRKDMSVNVITTALFQTLSAYLAEATGEKKYVNAAKKSYGFITTHLWKANPGIPTDGMSIVTCKPNNWIFSYNSGKFVEGAVILSKVAKDDKYKQQALKTIVAAVTKVNNWQDKQGRITEGQDGDPTKGGDGRQFKSIFIRSLTEVARREYRNKGLKTLLKRYINLNLKLIRSKNTDDHGRYGVKWKGPYKKSESGQMNVLDLLVAGVEFNWKR</sequence>
<evidence type="ECO:0000313" key="1">
    <source>
        <dbReference type="EMBL" id="EJD35990.1"/>
    </source>
</evidence>
<dbReference type="InParanoid" id="J0WTU0"/>
<dbReference type="PANTHER" id="PTHR47791">
    <property type="entry name" value="MEIOTICALLY UP-REGULATED GENE 191 PROTEIN"/>
    <property type="match status" value="1"/>
</dbReference>
<gene>
    <name evidence="1" type="ORF">AURDEDRAFT_117183</name>
</gene>
<dbReference type="GO" id="GO:0005975">
    <property type="term" value="P:carbohydrate metabolic process"/>
    <property type="evidence" value="ECO:0007669"/>
    <property type="project" value="InterPro"/>
</dbReference>
<dbReference type="InterPro" id="IPR005198">
    <property type="entry name" value="Glyco_hydro_76"/>
</dbReference>
<keyword evidence="2" id="KW-1185">Reference proteome</keyword>
<dbReference type="FunCoup" id="J0WTU0">
    <property type="interactions" value="5"/>
</dbReference>
<reference evidence="2" key="1">
    <citation type="journal article" date="2012" name="Science">
        <title>The Paleozoic origin of enzymatic lignin decomposition reconstructed from 31 fungal genomes.</title>
        <authorList>
            <person name="Floudas D."/>
            <person name="Binder M."/>
            <person name="Riley R."/>
            <person name="Barry K."/>
            <person name="Blanchette R.A."/>
            <person name="Henrissat B."/>
            <person name="Martinez A.T."/>
            <person name="Otillar R."/>
            <person name="Spatafora J.W."/>
            <person name="Yadav J.S."/>
            <person name="Aerts A."/>
            <person name="Benoit I."/>
            <person name="Boyd A."/>
            <person name="Carlson A."/>
            <person name="Copeland A."/>
            <person name="Coutinho P.M."/>
            <person name="de Vries R.P."/>
            <person name="Ferreira P."/>
            <person name="Findley K."/>
            <person name="Foster B."/>
            <person name="Gaskell J."/>
            <person name="Glotzer D."/>
            <person name="Gorecki P."/>
            <person name="Heitman J."/>
            <person name="Hesse C."/>
            <person name="Hori C."/>
            <person name="Igarashi K."/>
            <person name="Jurgens J.A."/>
            <person name="Kallen N."/>
            <person name="Kersten P."/>
            <person name="Kohler A."/>
            <person name="Kuees U."/>
            <person name="Kumar T.K.A."/>
            <person name="Kuo A."/>
            <person name="LaButti K."/>
            <person name="Larrondo L.F."/>
            <person name="Lindquist E."/>
            <person name="Ling A."/>
            <person name="Lombard V."/>
            <person name="Lucas S."/>
            <person name="Lundell T."/>
            <person name="Martin R."/>
            <person name="McLaughlin D.J."/>
            <person name="Morgenstern I."/>
            <person name="Morin E."/>
            <person name="Murat C."/>
            <person name="Nagy L.G."/>
            <person name="Nolan M."/>
            <person name="Ohm R.A."/>
            <person name="Patyshakuliyeva A."/>
            <person name="Rokas A."/>
            <person name="Ruiz-Duenas F.J."/>
            <person name="Sabat G."/>
            <person name="Salamov A."/>
            <person name="Samejima M."/>
            <person name="Schmutz J."/>
            <person name="Slot J.C."/>
            <person name="St John F."/>
            <person name="Stenlid J."/>
            <person name="Sun H."/>
            <person name="Sun S."/>
            <person name="Syed K."/>
            <person name="Tsang A."/>
            <person name="Wiebenga A."/>
            <person name="Young D."/>
            <person name="Pisabarro A."/>
            <person name="Eastwood D.C."/>
            <person name="Martin F."/>
            <person name="Cullen D."/>
            <person name="Grigoriev I.V."/>
            <person name="Hibbett D.S."/>
        </authorList>
    </citation>
    <scope>NUCLEOTIDE SEQUENCE [LARGE SCALE GENOMIC DNA]</scope>
    <source>
        <strain evidence="2">TFB10046</strain>
    </source>
</reference>